<gene>
    <name evidence="1" type="ORF">C1SCF055_LOCUS39191</name>
</gene>
<reference evidence="2 3" key="2">
    <citation type="submission" date="2024-05" db="EMBL/GenBank/DDBJ databases">
        <authorList>
            <person name="Chen Y."/>
            <person name="Shah S."/>
            <person name="Dougan E. K."/>
            <person name="Thang M."/>
            <person name="Chan C."/>
        </authorList>
    </citation>
    <scope>NUCLEOTIDE SEQUENCE [LARGE SCALE GENOMIC DNA]</scope>
</reference>
<name>A0A9P1GKU0_9DINO</name>
<dbReference type="EMBL" id="CAMXCT030006268">
    <property type="protein sequence ID" value="CAL4801591.1"/>
    <property type="molecule type" value="Genomic_DNA"/>
</dbReference>
<dbReference type="EMBL" id="CAMXCT010006268">
    <property type="protein sequence ID" value="CAI4014279.1"/>
    <property type="molecule type" value="Genomic_DNA"/>
</dbReference>
<evidence type="ECO:0000313" key="1">
    <source>
        <dbReference type="EMBL" id="CAI4014279.1"/>
    </source>
</evidence>
<evidence type="ECO:0000313" key="3">
    <source>
        <dbReference type="Proteomes" id="UP001152797"/>
    </source>
</evidence>
<dbReference type="Proteomes" id="UP001152797">
    <property type="component" value="Unassembled WGS sequence"/>
</dbReference>
<evidence type="ECO:0000313" key="2">
    <source>
        <dbReference type="EMBL" id="CAL4801591.1"/>
    </source>
</evidence>
<accession>A0A9P1GKU0</accession>
<sequence>MGGENAESPVAVTEGCPAFADGCPYGKNVEVADWIKEKREDALDACPAFKDGCPFDGAADMAQLQSKLEGLPPSHGKA</sequence>
<dbReference type="AlphaFoldDB" id="A0A9P1GKU0"/>
<dbReference type="EMBL" id="CAMXCT020006268">
    <property type="protein sequence ID" value="CAL1167654.1"/>
    <property type="molecule type" value="Genomic_DNA"/>
</dbReference>
<comment type="caution">
    <text evidence="1">The sequence shown here is derived from an EMBL/GenBank/DDBJ whole genome shotgun (WGS) entry which is preliminary data.</text>
</comment>
<dbReference type="OrthoDB" id="5947959at2759"/>
<proteinExistence type="predicted"/>
<reference evidence="1" key="1">
    <citation type="submission" date="2022-10" db="EMBL/GenBank/DDBJ databases">
        <authorList>
            <person name="Chen Y."/>
            <person name="Dougan E. K."/>
            <person name="Chan C."/>
            <person name="Rhodes N."/>
            <person name="Thang M."/>
        </authorList>
    </citation>
    <scope>NUCLEOTIDE SEQUENCE</scope>
</reference>
<keyword evidence="3" id="KW-1185">Reference proteome</keyword>
<organism evidence="1">
    <name type="scientific">Cladocopium goreaui</name>
    <dbReference type="NCBI Taxonomy" id="2562237"/>
    <lineage>
        <taxon>Eukaryota</taxon>
        <taxon>Sar</taxon>
        <taxon>Alveolata</taxon>
        <taxon>Dinophyceae</taxon>
        <taxon>Suessiales</taxon>
        <taxon>Symbiodiniaceae</taxon>
        <taxon>Cladocopium</taxon>
    </lineage>
</organism>
<protein>
    <submittedName>
        <fullName evidence="2">Heme oxygenase 2</fullName>
    </submittedName>
</protein>